<sequence>MNSDTPRPVPPAGRPWRGLAPGTRVVVRRRLAAAESAAARADRRGGVWTDVIGFVLTVSDDGLRVRTDPRPGRGEPQELWIPAGLITSAKPIPRRPERHG</sequence>
<comment type="caution">
    <text evidence="1">The sequence shown here is derived from an EMBL/GenBank/DDBJ whole genome shotgun (WGS) entry which is preliminary data.</text>
</comment>
<proteinExistence type="predicted"/>
<gene>
    <name evidence="1" type="ORF">IHE71_09355</name>
</gene>
<organism evidence="1 2">
    <name type="scientific">Myceligenerans pegani</name>
    <dbReference type="NCBI Taxonomy" id="2776917"/>
    <lineage>
        <taxon>Bacteria</taxon>
        <taxon>Bacillati</taxon>
        <taxon>Actinomycetota</taxon>
        <taxon>Actinomycetes</taxon>
        <taxon>Micrococcales</taxon>
        <taxon>Promicromonosporaceae</taxon>
        <taxon>Myceligenerans</taxon>
    </lineage>
</organism>
<reference evidence="1 2" key="1">
    <citation type="submission" date="2020-10" db="EMBL/GenBank/DDBJ databases">
        <title>Myceligenerans pegani sp. nov., an endophytic actinomycete isolated from Peganum harmala L. in Xinjiang, China.</title>
        <authorList>
            <person name="Xin L."/>
        </authorList>
    </citation>
    <scope>NUCLEOTIDE SEQUENCE [LARGE SCALE GENOMIC DNA]</scope>
    <source>
        <strain evidence="1 2">TRM65318</strain>
    </source>
</reference>
<accession>A0ABR9MWZ5</accession>
<dbReference type="RefSeq" id="WP_192862487.1">
    <property type="nucleotide sequence ID" value="NZ_JADAQT010000072.1"/>
</dbReference>
<name>A0ABR9MWZ5_9MICO</name>
<dbReference type="EMBL" id="JADAQT010000072">
    <property type="protein sequence ID" value="MBE1875915.1"/>
    <property type="molecule type" value="Genomic_DNA"/>
</dbReference>
<dbReference type="Proteomes" id="UP000625527">
    <property type="component" value="Unassembled WGS sequence"/>
</dbReference>
<evidence type="ECO:0000313" key="1">
    <source>
        <dbReference type="EMBL" id="MBE1875915.1"/>
    </source>
</evidence>
<evidence type="ECO:0000313" key="2">
    <source>
        <dbReference type="Proteomes" id="UP000625527"/>
    </source>
</evidence>
<protein>
    <submittedName>
        <fullName evidence="1">Uncharacterized protein</fullName>
    </submittedName>
</protein>
<keyword evidence="2" id="KW-1185">Reference proteome</keyword>